<sequence>MPKDCEKGCHSHSKKKLVSCPSKCECVDADITVEKHLLTACRVPLAAIVQWIQENLVLPPNLHYGQIMLTYEIIITNNTKNKISGLYLHDSLAGINFQNGGATSLPFPSSIRVVKAPSNIVLLPYDEVATSNGSIINSEESFLDPCSVTKIIMELTIAAPETSFCEVRQVCNTVTLEGNLEEAIPSGKCGKCYIKKHCIKPVICASEIWSTGSDLGLLFGINFNFNFTV</sequence>
<dbReference type="EMBL" id="KY684106">
    <property type="protein sequence ID" value="ARF11072.1"/>
    <property type="molecule type" value="Genomic_DNA"/>
</dbReference>
<accession>A0A1V0SH75</accession>
<name>A0A1V0SH75_9VIRU</name>
<evidence type="ECO:0000313" key="1">
    <source>
        <dbReference type="EMBL" id="ARF11072.1"/>
    </source>
</evidence>
<protein>
    <submittedName>
        <fullName evidence="1">Uncharacterized protein</fullName>
    </submittedName>
</protein>
<gene>
    <name evidence="1" type="ORF">Hokovirus_4_46</name>
</gene>
<proteinExistence type="predicted"/>
<organism evidence="1">
    <name type="scientific">Hokovirus HKV1</name>
    <dbReference type="NCBI Taxonomy" id="1977638"/>
    <lineage>
        <taxon>Viruses</taxon>
        <taxon>Varidnaviria</taxon>
        <taxon>Bamfordvirae</taxon>
        <taxon>Nucleocytoviricota</taxon>
        <taxon>Megaviricetes</taxon>
        <taxon>Imitervirales</taxon>
        <taxon>Mimiviridae</taxon>
        <taxon>Klosneuvirinae</taxon>
        <taxon>Hokovirus</taxon>
    </lineage>
</organism>
<reference evidence="1" key="1">
    <citation type="journal article" date="2017" name="Science">
        <title>Giant viruses with an expanded complement of translation system components.</title>
        <authorList>
            <person name="Schulz F."/>
            <person name="Yutin N."/>
            <person name="Ivanova N.N."/>
            <person name="Ortega D.R."/>
            <person name="Lee T.K."/>
            <person name="Vierheilig J."/>
            <person name="Daims H."/>
            <person name="Horn M."/>
            <person name="Wagner M."/>
            <person name="Jensen G.J."/>
            <person name="Kyrpides N.C."/>
            <person name="Koonin E.V."/>
            <person name="Woyke T."/>
        </authorList>
    </citation>
    <scope>NUCLEOTIDE SEQUENCE</scope>
    <source>
        <strain evidence="1">HKV1</strain>
    </source>
</reference>